<dbReference type="SMART" id="SM00862">
    <property type="entry name" value="Trans_reg_C"/>
    <property type="match status" value="1"/>
</dbReference>
<dbReference type="Pfam" id="PF00486">
    <property type="entry name" value="Trans_reg_C"/>
    <property type="match status" value="1"/>
</dbReference>
<name>A0A0C1N0T1_9RICK</name>
<dbReference type="SUPFAM" id="SSF46894">
    <property type="entry name" value="C-terminal effector domain of the bipartite response regulators"/>
    <property type="match status" value="1"/>
</dbReference>
<gene>
    <name evidence="4" type="ORF">NF27_CG01060</name>
</gene>
<dbReference type="Proteomes" id="UP000031258">
    <property type="component" value="Unassembled WGS sequence"/>
</dbReference>
<evidence type="ECO:0000256" key="1">
    <source>
        <dbReference type="ARBA" id="ARBA00023125"/>
    </source>
</evidence>
<dbReference type="Gene3D" id="1.10.10.10">
    <property type="entry name" value="Winged helix-like DNA-binding domain superfamily/Winged helix DNA-binding domain"/>
    <property type="match status" value="1"/>
</dbReference>
<reference evidence="4 5" key="1">
    <citation type="submission" date="2014-11" db="EMBL/GenBank/DDBJ databases">
        <title>A Rickettsiales Symbiont of Amoebae With Ancient Features.</title>
        <authorList>
            <person name="Schulz F."/>
            <person name="Martijn J."/>
            <person name="Wascher F."/>
            <person name="Kostanjsek R."/>
            <person name="Ettema T.J."/>
            <person name="Horn M."/>
        </authorList>
    </citation>
    <scope>NUCLEOTIDE SEQUENCE [LARGE SCALE GENOMIC DNA]</scope>
    <source>
        <strain evidence="4 5">UWC36</strain>
    </source>
</reference>
<evidence type="ECO:0000313" key="4">
    <source>
        <dbReference type="EMBL" id="KIE05926.1"/>
    </source>
</evidence>
<keyword evidence="1 2" id="KW-0238">DNA-binding</keyword>
<feature type="DNA-binding region" description="OmpR/PhoB-type" evidence="2">
    <location>
        <begin position="87"/>
        <end position="184"/>
    </location>
</feature>
<dbReference type="RefSeq" id="WP_039455182.1">
    <property type="nucleotide sequence ID" value="NZ_JSWE01000058.1"/>
</dbReference>
<dbReference type="EMBL" id="JSWE01000058">
    <property type="protein sequence ID" value="KIE05926.1"/>
    <property type="molecule type" value="Genomic_DNA"/>
</dbReference>
<comment type="caution">
    <text evidence="4">The sequence shown here is derived from an EMBL/GenBank/DDBJ whole genome shotgun (WGS) entry which is preliminary data.</text>
</comment>
<dbReference type="GO" id="GO:0006355">
    <property type="term" value="P:regulation of DNA-templated transcription"/>
    <property type="evidence" value="ECO:0007669"/>
    <property type="project" value="InterPro"/>
</dbReference>
<dbReference type="InterPro" id="IPR036388">
    <property type="entry name" value="WH-like_DNA-bd_sf"/>
</dbReference>
<accession>A0A0C1N0T1</accession>
<dbReference type="STRING" id="86105.NF27_CG01060"/>
<sequence>MRIAIIGGTTLLKCALEQVPSLKSFNIEFFEESGIISGHPDLCIFNEVIPQTVKDNQIVISAKFKADLSKPFKLISLVELIIDKLNQKIYAINKVKFFPSKRTLELEGNIIILTEKEAKLILYLVNNYPRGIPKSELLKEIWEYSTGTETSTVEVHLSRLKQKLIESSFPDFLTYKNKFLYIEI</sequence>
<dbReference type="CDD" id="cd00383">
    <property type="entry name" value="trans_reg_C"/>
    <property type="match status" value="1"/>
</dbReference>
<dbReference type="InterPro" id="IPR001867">
    <property type="entry name" value="OmpR/PhoB-type_DNA-bd"/>
</dbReference>
<keyword evidence="5" id="KW-1185">Reference proteome</keyword>
<evidence type="ECO:0000313" key="5">
    <source>
        <dbReference type="Proteomes" id="UP000031258"/>
    </source>
</evidence>
<organism evidence="4 5">
    <name type="scientific">Candidatus Jidaibacter acanthamoebae</name>
    <dbReference type="NCBI Taxonomy" id="86105"/>
    <lineage>
        <taxon>Bacteria</taxon>
        <taxon>Pseudomonadati</taxon>
        <taxon>Pseudomonadota</taxon>
        <taxon>Alphaproteobacteria</taxon>
        <taxon>Rickettsiales</taxon>
        <taxon>Candidatus Midichloriaceae</taxon>
        <taxon>Candidatus Jidaibacter</taxon>
    </lineage>
</organism>
<feature type="domain" description="OmpR/PhoB-type" evidence="3">
    <location>
        <begin position="87"/>
        <end position="184"/>
    </location>
</feature>
<protein>
    <recommendedName>
        <fullName evidence="3">OmpR/PhoB-type domain-containing protein</fullName>
    </recommendedName>
</protein>
<evidence type="ECO:0000259" key="3">
    <source>
        <dbReference type="PROSITE" id="PS51755"/>
    </source>
</evidence>
<dbReference type="PROSITE" id="PS51755">
    <property type="entry name" value="OMPR_PHOB"/>
    <property type="match status" value="1"/>
</dbReference>
<dbReference type="GO" id="GO:0000160">
    <property type="term" value="P:phosphorelay signal transduction system"/>
    <property type="evidence" value="ECO:0007669"/>
    <property type="project" value="InterPro"/>
</dbReference>
<dbReference type="GO" id="GO:0003677">
    <property type="term" value="F:DNA binding"/>
    <property type="evidence" value="ECO:0007669"/>
    <property type="project" value="UniProtKB-UniRule"/>
</dbReference>
<evidence type="ECO:0000256" key="2">
    <source>
        <dbReference type="PROSITE-ProRule" id="PRU01091"/>
    </source>
</evidence>
<proteinExistence type="predicted"/>
<dbReference type="InterPro" id="IPR016032">
    <property type="entry name" value="Sig_transdc_resp-reg_C-effctor"/>
</dbReference>
<dbReference type="AlphaFoldDB" id="A0A0C1N0T1"/>
<dbReference type="OrthoDB" id="9802426at2"/>